<evidence type="ECO:0000256" key="1">
    <source>
        <dbReference type="SAM" id="MobiDB-lite"/>
    </source>
</evidence>
<dbReference type="EMBL" id="GBRH01271592">
    <property type="protein sequence ID" value="JAD26303.1"/>
    <property type="molecule type" value="Transcribed_RNA"/>
</dbReference>
<feature type="region of interest" description="Disordered" evidence="1">
    <location>
        <begin position="28"/>
        <end position="50"/>
    </location>
</feature>
<organism evidence="2">
    <name type="scientific">Arundo donax</name>
    <name type="common">Giant reed</name>
    <name type="synonym">Donax arundinaceus</name>
    <dbReference type="NCBI Taxonomy" id="35708"/>
    <lineage>
        <taxon>Eukaryota</taxon>
        <taxon>Viridiplantae</taxon>
        <taxon>Streptophyta</taxon>
        <taxon>Embryophyta</taxon>
        <taxon>Tracheophyta</taxon>
        <taxon>Spermatophyta</taxon>
        <taxon>Magnoliopsida</taxon>
        <taxon>Liliopsida</taxon>
        <taxon>Poales</taxon>
        <taxon>Poaceae</taxon>
        <taxon>PACMAD clade</taxon>
        <taxon>Arundinoideae</taxon>
        <taxon>Arundineae</taxon>
        <taxon>Arundo</taxon>
    </lineage>
</organism>
<sequence length="50" mass="5412">MITAVVGGDSEAAAAAGWWCVGRRPGQEALGDRQEVEERTSIYENSDERS</sequence>
<dbReference type="AlphaFoldDB" id="A0A0A8YLA3"/>
<protein>
    <submittedName>
        <fullName evidence="2">Uncharacterized protein</fullName>
    </submittedName>
</protein>
<feature type="compositionally biased region" description="Basic and acidic residues" evidence="1">
    <location>
        <begin position="30"/>
        <end position="50"/>
    </location>
</feature>
<reference evidence="2" key="1">
    <citation type="submission" date="2014-09" db="EMBL/GenBank/DDBJ databases">
        <authorList>
            <person name="Magalhaes I.L.F."/>
            <person name="Oliveira U."/>
            <person name="Santos F.R."/>
            <person name="Vidigal T.H.D.A."/>
            <person name="Brescovit A.D."/>
            <person name="Santos A.J."/>
        </authorList>
    </citation>
    <scope>NUCLEOTIDE SEQUENCE</scope>
    <source>
        <tissue evidence="2">Shoot tissue taken approximately 20 cm above the soil surface</tissue>
    </source>
</reference>
<reference evidence="2" key="2">
    <citation type="journal article" date="2015" name="Data Brief">
        <title>Shoot transcriptome of the giant reed, Arundo donax.</title>
        <authorList>
            <person name="Barrero R.A."/>
            <person name="Guerrero F.D."/>
            <person name="Moolhuijzen P."/>
            <person name="Goolsby J.A."/>
            <person name="Tidwell J."/>
            <person name="Bellgard S.E."/>
            <person name="Bellgard M.I."/>
        </authorList>
    </citation>
    <scope>NUCLEOTIDE SEQUENCE</scope>
    <source>
        <tissue evidence="2">Shoot tissue taken approximately 20 cm above the soil surface</tissue>
    </source>
</reference>
<accession>A0A0A8YLA3</accession>
<evidence type="ECO:0000313" key="2">
    <source>
        <dbReference type="EMBL" id="JAD26303.1"/>
    </source>
</evidence>
<name>A0A0A8YLA3_ARUDO</name>
<proteinExistence type="predicted"/>